<dbReference type="PANTHER" id="PTHR43833:SF9">
    <property type="entry name" value="POTASSIUM CHANNEL PROTEIN YUGO-RELATED"/>
    <property type="match status" value="1"/>
</dbReference>
<name>A0AAT9FQC4_9BACT</name>
<dbReference type="Gene3D" id="3.40.50.720">
    <property type="entry name" value="NAD(P)-binding Rossmann-like Domain"/>
    <property type="match status" value="1"/>
</dbReference>
<accession>A0AAT9FQC4</accession>
<dbReference type="Pfam" id="PF07885">
    <property type="entry name" value="Ion_trans_2"/>
    <property type="match status" value="1"/>
</dbReference>
<protein>
    <submittedName>
        <fullName evidence="5">Potassium channel protein</fullName>
    </submittedName>
</protein>
<dbReference type="InterPro" id="IPR003148">
    <property type="entry name" value="RCK_N"/>
</dbReference>
<dbReference type="PANTHER" id="PTHR43833">
    <property type="entry name" value="POTASSIUM CHANNEL PROTEIN 2-RELATED-RELATED"/>
    <property type="match status" value="1"/>
</dbReference>
<feature type="transmembrane region" description="Helical" evidence="2">
    <location>
        <begin position="81"/>
        <end position="106"/>
    </location>
</feature>
<dbReference type="KEGG" id="osu:NT6N_32180"/>
<dbReference type="Pfam" id="PF22614">
    <property type="entry name" value="Slo-like_RCK"/>
    <property type="match status" value="1"/>
</dbReference>
<proteinExistence type="predicted"/>
<dbReference type="GO" id="GO:0008324">
    <property type="term" value="F:monoatomic cation transmembrane transporter activity"/>
    <property type="evidence" value="ECO:0007669"/>
    <property type="project" value="InterPro"/>
</dbReference>
<dbReference type="SUPFAM" id="SSF51735">
    <property type="entry name" value="NAD(P)-binding Rossmann-fold domains"/>
    <property type="match status" value="1"/>
</dbReference>
<keyword evidence="2" id="KW-0812">Transmembrane</keyword>
<dbReference type="InterPro" id="IPR050721">
    <property type="entry name" value="Trk_Ktr_HKT_K-transport"/>
</dbReference>
<keyword evidence="2" id="KW-0472">Membrane</keyword>
<dbReference type="GO" id="GO:0005886">
    <property type="term" value="C:plasma membrane"/>
    <property type="evidence" value="ECO:0007669"/>
    <property type="project" value="UniProtKB-SubCell"/>
</dbReference>
<feature type="transmembrane region" description="Helical" evidence="2">
    <location>
        <begin position="21"/>
        <end position="42"/>
    </location>
</feature>
<evidence type="ECO:0000313" key="5">
    <source>
        <dbReference type="EMBL" id="BDS08178.1"/>
    </source>
</evidence>
<dbReference type="Gene3D" id="3.30.70.1450">
    <property type="entry name" value="Regulator of K+ conductance, C-terminal domain"/>
    <property type="match status" value="1"/>
</dbReference>
<dbReference type="AlphaFoldDB" id="A0AAT9FQC4"/>
<keyword evidence="5" id="KW-0406">Ion transport</keyword>
<keyword evidence="5" id="KW-0813">Transport</keyword>
<dbReference type="GO" id="GO:0006813">
    <property type="term" value="P:potassium ion transport"/>
    <property type="evidence" value="ECO:0007669"/>
    <property type="project" value="InterPro"/>
</dbReference>
<evidence type="ECO:0000259" key="4">
    <source>
        <dbReference type="Pfam" id="PF22614"/>
    </source>
</evidence>
<sequence length="363" mass="40015">MIFVILRRILQLGKISLLGRILIALSGAFLLNLIFGVGFYYAERDVQADLTLTDSIWWAMVTMTTVGYGDYYPQTFIGRFFIAYPCFILGIGLIGYLLGSLAEALIDFSARKRKGLAPCKMKNHIIICHCPSESKVLQIVQEIRATERHRDTDIVLLCDSIDEIPHSLRKEGIEFVKGDPTDDLALERANIRLATGAFVLAKDPGSPSSDACTYAIGSIIEHIEQETGTNINTVAELVNERSLRMVSHSTIDSAVATEGICDRILVQEFLHPGLHGAFSQLLSNKVGSQLYVCETRLTGKPIRELQAAALKSDTELQIIGIKRGADSILNPAKSVIIEASDQLFVLTDSRKHFTDFENALLAS</sequence>
<feature type="domain" description="Potassium channel" evidence="3">
    <location>
        <begin position="30"/>
        <end position="105"/>
    </location>
</feature>
<keyword evidence="2" id="KW-1133">Transmembrane helix</keyword>
<dbReference type="PRINTS" id="PR00169">
    <property type="entry name" value="KCHANNEL"/>
</dbReference>
<evidence type="ECO:0000259" key="3">
    <source>
        <dbReference type="Pfam" id="PF07885"/>
    </source>
</evidence>
<dbReference type="SUPFAM" id="SSF116726">
    <property type="entry name" value="TrkA C-terminal domain-like"/>
    <property type="match status" value="1"/>
</dbReference>
<evidence type="ECO:0000256" key="1">
    <source>
        <dbReference type="ARBA" id="ARBA00004651"/>
    </source>
</evidence>
<feature type="domain" description="RCK N-terminal" evidence="4">
    <location>
        <begin position="120"/>
        <end position="205"/>
    </location>
</feature>
<dbReference type="InterPro" id="IPR036721">
    <property type="entry name" value="RCK_C_sf"/>
</dbReference>
<keyword evidence="5" id="KW-0407">Ion channel</keyword>
<organism evidence="5">
    <name type="scientific">Oceaniferula spumae</name>
    <dbReference type="NCBI Taxonomy" id="2979115"/>
    <lineage>
        <taxon>Bacteria</taxon>
        <taxon>Pseudomonadati</taxon>
        <taxon>Verrucomicrobiota</taxon>
        <taxon>Verrucomicrobiia</taxon>
        <taxon>Verrucomicrobiales</taxon>
        <taxon>Verrucomicrobiaceae</taxon>
        <taxon>Oceaniferula</taxon>
    </lineage>
</organism>
<dbReference type="InterPro" id="IPR013099">
    <property type="entry name" value="K_chnl_dom"/>
</dbReference>
<reference evidence="5" key="1">
    <citation type="submission" date="2024-07" db="EMBL/GenBank/DDBJ databases">
        <title>Complete genome sequence of Verrucomicrobiaceae bacterium NT6N.</title>
        <authorList>
            <person name="Huang C."/>
            <person name="Takami H."/>
            <person name="Hamasaki K."/>
        </authorList>
    </citation>
    <scope>NUCLEOTIDE SEQUENCE</scope>
    <source>
        <strain evidence="5">NT6N</strain>
    </source>
</reference>
<dbReference type="InterPro" id="IPR036291">
    <property type="entry name" value="NAD(P)-bd_dom_sf"/>
</dbReference>
<comment type="subcellular location">
    <subcellularLocation>
        <location evidence="1">Cell membrane</location>
        <topology evidence="1">Multi-pass membrane protein</topology>
    </subcellularLocation>
</comment>
<evidence type="ECO:0000256" key="2">
    <source>
        <dbReference type="SAM" id="Phobius"/>
    </source>
</evidence>
<dbReference type="Gene3D" id="1.10.287.70">
    <property type="match status" value="1"/>
</dbReference>
<dbReference type="EMBL" id="AP026866">
    <property type="protein sequence ID" value="BDS08178.1"/>
    <property type="molecule type" value="Genomic_DNA"/>
</dbReference>
<dbReference type="SUPFAM" id="SSF81324">
    <property type="entry name" value="Voltage-gated potassium channels"/>
    <property type="match status" value="1"/>
</dbReference>
<gene>
    <name evidence="5" type="primary">kch</name>
    <name evidence="5" type="ORF">NT6N_32180</name>
</gene>